<dbReference type="PANTHER" id="PTHR22939:SF129">
    <property type="entry name" value="SERINE PROTEASE HTRA2, MITOCHONDRIAL"/>
    <property type="match status" value="1"/>
</dbReference>
<feature type="non-terminal residue" evidence="1">
    <location>
        <position position="229"/>
    </location>
</feature>
<dbReference type="InterPro" id="IPR001940">
    <property type="entry name" value="Peptidase_S1C"/>
</dbReference>
<proteinExistence type="predicted"/>
<reference evidence="1" key="1">
    <citation type="submission" date="2018-05" db="EMBL/GenBank/DDBJ databases">
        <authorList>
            <person name="Lanie J.A."/>
            <person name="Ng W.-L."/>
            <person name="Kazmierczak K.M."/>
            <person name="Andrzejewski T.M."/>
            <person name="Davidsen T.M."/>
            <person name="Wayne K.J."/>
            <person name="Tettelin H."/>
            <person name="Glass J.I."/>
            <person name="Rusch D."/>
            <person name="Podicherti R."/>
            <person name="Tsui H.-C.T."/>
            <person name="Winkler M.E."/>
        </authorList>
    </citation>
    <scope>NUCLEOTIDE SEQUENCE</scope>
</reference>
<name>A0A382PMQ1_9ZZZZ</name>
<dbReference type="PRINTS" id="PR00834">
    <property type="entry name" value="PROTEASES2C"/>
</dbReference>
<dbReference type="Pfam" id="PF13365">
    <property type="entry name" value="Trypsin_2"/>
    <property type="match status" value="1"/>
</dbReference>
<dbReference type="EMBL" id="UINC01107679">
    <property type="protein sequence ID" value="SVC73231.1"/>
    <property type="molecule type" value="Genomic_DNA"/>
</dbReference>
<dbReference type="Gene3D" id="2.40.10.120">
    <property type="match status" value="1"/>
</dbReference>
<organism evidence="1">
    <name type="scientific">marine metagenome</name>
    <dbReference type="NCBI Taxonomy" id="408172"/>
    <lineage>
        <taxon>unclassified sequences</taxon>
        <taxon>metagenomes</taxon>
        <taxon>ecological metagenomes</taxon>
    </lineage>
</organism>
<dbReference type="PANTHER" id="PTHR22939">
    <property type="entry name" value="SERINE PROTEASE FAMILY S1C HTRA-RELATED"/>
    <property type="match status" value="1"/>
</dbReference>
<dbReference type="InterPro" id="IPR009003">
    <property type="entry name" value="Peptidase_S1_PA"/>
</dbReference>
<protein>
    <submittedName>
        <fullName evidence="1">Uncharacterized protein</fullName>
    </submittedName>
</protein>
<dbReference type="AlphaFoldDB" id="A0A382PMQ1"/>
<gene>
    <name evidence="1" type="ORF">METZ01_LOCUS326085</name>
</gene>
<dbReference type="SUPFAM" id="SSF50494">
    <property type="entry name" value="Trypsin-like serine proteases"/>
    <property type="match status" value="1"/>
</dbReference>
<sequence length="229" mass="24985">MRIIATFILSLAFIFCNYNQFNQSFIDVAKSQSSAIVSIISEKIQKDNNMFFFNPFFEEFGDEFQQERKSQSLGSGVIINAEKGYIVTNNHVIENAEEVKVILYDKQEFDAIVLATDPLSDLAIIQIKSAELNQAIFGDSNKLQIGEWVVAIGNPFGLHLNHTVTAGIISAVGRSDVISRKNFENFIQHDAAINPGNSGGGLFNLNGDLIGINTAIATDGFSKSNAGVG</sequence>
<dbReference type="GO" id="GO:0004252">
    <property type="term" value="F:serine-type endopeptidase activity"/>
    <property type="evidence" value="ECO:0007669"/>
    <property type="project" value="InterPro"/>
</dbReference>
<accession>A0A382PMQ1</accession>
<dbReference type="GO" id="GO:0006508">
    <property type="term" value="P:proteolysis"/>
    <property type="evidence" value="ECO:0007669"/>
    <property type="project" value="InterPro"/>
</dbReference>
<evidence type="ECO:0000313" key="1">
    <source>
        <dbReference type="EMBL" id="SVC73231.1"/>
    </source>
</evidence>